<feature type="site" description="Important for enzyme activity" evidence="7">
    <location>
        <position position="323"/>
    </location>
</feature>
<evidence type="ECO:0000259" key="10">
    <source>
        <dbReference type="PROSITE" id="PS52048"/>
    </source>
</evidence>
<evidence type="ECO:0000256" key="2">
    <source>
        <dbReference type="ARBA" id="ARBA00009326"/>
    </source>
</evidence>
<keyword evidence="6 7" id="KW-0788">Thiol protease</keyword>
<dbReference type="RefSeq" id="XP_062731002.1">
    <property type="nucleotide sequence ID" value="XM_062879828.1"/>
</dbReference>
<dbReference type="EMBL" id="JAFFGZ010000007">
    <property type="protein sequence ID" value="KAK4642026.1"/>
    <property type="molecule type" value="Genomic_DNA"/>
</dbReference>
<evidence type="ECO:0000256" key="8">
    <source>
        <dbReference type="RuleBase" id="RU361215"/>
    </source>
</evidence>
<feature type="site" description="Transition state stabilizer" evidence="7">
    <location>
        <position position="199"/>
    </location>
</feature>
<keyword evidence="4 7" id="KW-0833">Ubl conjugation pathway</keyword>
<protein>
    <recommendedName>
        <fullName evidence="8">Ubiquitin carboxyl-terminal hydrolase</fullName>
        <ecNumber evidence="8">3.4.19.12</ecNumber>
    </recommendedName>
</protein>
<comment type="caution">
    <text evidence="11">The sequence shown here is derived from an EMBL/GenBank/DDBJ whole genome shotgun (WGS) entry which is preliminary data.</text>
</comment>
<evidence type="ECO:0000256" key="4">
    <source>
        <dbReference type="ARBA" id="ARBA00022786"/>
    </source>
</evidence>
<feature type="compositionally biased region" description="Basic and acidic residues" evidence="9">
    <location>
        <begin position="25"/>
        <end position="35"/>
    </location>
</feature>
<feature type="compositionally biased region" description="Acidic residues" evidence="9">
    <location>
        <begin position="89"/>
        <end position="98"/>
    </location>
</feature>
<evidence type="ECO:0000256" key="9">
    <source>
        <dbReference type="SAM" id="MobiDB-lite"/>
    </source>
</evidence>
<evidence type="ECO:0000256" key="5">
    <source>
        <dbReference type="ARBA" id="ARBA00022801"/>
    </source>
</evidence>
<dbReference type="Gene3D" id="3.40.532.10">
    <property type="entry name" value="Peptidase C12, ubiquitin carboxyl-terminal hydrolase"/>
    <property type="match status" value="1"/>
</dbReference>
<feature type="region of interest" description="Disordered" evidence="9">
    <location>
        <begin position="1"/>
        <end position="99"/>
    </location>
</feature>
<keyword evidence="12" id="KW-1185">Reference proteome</keyword>
<feature type="domain" description="UCH catalytic" evidence="10">
    <location>
        <begin position="125"/>
        <end position="367"/>
    </location>
</feature>
<dbReference type="InterPro" id="IPR038765">
    <property type="entry name" value="Papain-like_cys_pep_sf"/>
</dbReference>
<reference evidence="11 12" key="1">
    <citation type="journal article" date="2023" name="bioRxiv">
        <title>High-quality genome assemblies of four members of thePodospora anserinaspecies complex.</title>
        <authorList>
            <person name="Ament-Velasquez S.L."/>
            <person name="Vogan A.A."/>
            <person name="Wallerman O."/>
            <person name="Hartmann F."/>
            <person name="Gautier V."/>
            <person name="Silar P."/>
            <person name="Giraud T."/>
            <person name="Johannesson H."/>
        </authorList>
    </citation>
    <scope>NUCLEOTIDE SEQUENCE [LARGE SCALE GENOMIC DNA]</scope>
    <source>
        <strain evidence="11 12">CBS 112042</strain>
    </source>
</reference>
<evidence type="ECO:0000313" key="12">
    <source>
        <dbReference type="Proteomes" id="UP001322138"/>
    </source>
</evidence>
<organism evidence="11 12">
    <name type="scientific">Podospora bellae-mahoneyi</name>
    <dbReference type="NCBI Taxonomy" id="2093777"/>
    <lineage>
        <taxon>Eukaryota</taxon>
        <taxon>Fungi</taxon>
        <taxon>Dikarya</taxon>
        <taxon>Ascomycota</taxon>
        <taxon>Pezizomycotina</taxon>
        <taxon>Sordariomycetes</taxon>
        <taxon>Sordariomycetidae</taxon>
        <taxon>Sordariales</taxon>
        <taxon>Podosporaceae</taxon>
        <taxon>Podospora</taxon>
    </lineage>
</organism>
<evidence type="ECO:0000256" key="3">
    <source>
        <dbReference type="ARBA" id="ARBA00022670"/>
    </source>
</evidence>
<comment type="catalytic activity">
    <reaction evidence="1 7 8">
        <text>Thiol-dependent hydrolysis of ester, thioester, amide, peptide and isopeptide bonds formed by the C-terminal Gly of ubiquitin (a 76-residue protein attached to proteins as an intracellular targeting signal).</text>
        <dbReference type="EC" id="3.4.19.12"/>
    </reaction>
</comment>
<dbReference type="EC" id="3.4.19.12" evidence="8"/>
<feature type="compositionally biased region" description="Basic residues" evidence="9">
    <location>
        <begin position="37"/>
        <end position="46"/>
    </location>
</feature>
<evidence type="ECO:0000256" key="6">
    <source>
        <dbReference type="ARBA" id="ARBA00022807"/>
    </source>
</evidence>
<accession>A0ABR0FDJ1</accession>
<gene>
    <name evidence="11" type="ORF">QC761_506090</name>
</gene>
<comment type="similarity">
    <text evidence="2 7 8">Belongs to the peptidase C12 family.</text>
</comment>
<feature type="active site" description="Nucleophile" evidence="7">
    <location>
        <position position="205"/>
    </location>
</feature>
<dbReference type="GeneID" id="87899310"/>
<sequence>MGPRKPPNKHPFYAPEDSSSLKHVTNAEDIRDFAPRRSGRATKKPSHPGDIEQEQAPAKTRKRKANNPALDKPEPEAEQDEGQQSGPDSDPDSEPEPELPEHVTKDIIAASLEPWKENELEEWDGWAEVVSDPKLFTDILRKLGVEDAEIREPLDLETLAATFESPVYGLVFLQSYISMRQVWLPHQPDDKSDLWFSRQTATNACGTIALLNIVMNAKDLALGEKLSEFKEQSKDLSPPFRGNKVATSTFIRAAHNMHNSRLDLLNAVLELEQDAMRNKRARAAKRARGKAASANRRRSSGASSAAYHFVAFVPIGNGIWLFDGLDTEPGYICDIENPDNWLIDIQWTLEEYMRGRETECNLMALCGNTQTDSENRAASRQNDFGLAIHEWIKRLSESGALDELVEN</sequence>
<dbReference type="Pfam" id="PF01088">
    <property type="entry name" value="Peptidase_C12"/>
    <property type="match status" value="1"/>
</dbReference>
<evidence type="ECO:0000256" key="1">
    <source>
        <dbReference type="ARBA" id="ARBA00000707"/>
    </source>
</evidence>
<evidence type="ECO:0000256" key="7">
    <source>
        <dbReference type="PROSITE-ProRule" id="PRU01393"/>
    </source>
</evidence>
<dbReference type="InterPro" id="IPR001578">
    <property type="entry name" value="Peptidase_C12_UCH"/>
</dbReference>
<dbReference type="PRINTS" id="PR00707">
    <property type="entry name" value="UBCTHYDRLASE"/>
</dbReference>
<dbReference type="InterPro" id="IPR036959">
    <property type="entry name" value="Peptidase_C12_UCH_sf"/>
</dbReference>
<dbReference type="PANTHER" id="PTHR10589">
    <property type="entry name" value="UBIQUITIN CARBOXYL-TERMINAL HYDROLASE"/>
    <property type="match status" value="1"/>
</dbReference>
<dbReference type="SUPFAM" id="SSF54001">
    <property type="entry name" value="Cysteine proteinases"/>
    <property type="match status" value="1"/>
</dbReference>
<dbReference type="PROSITE" id="PS52048">
    <property type="entry name" value="UCH_DOMAIN"/>
    <property type="match status" value="1"/>
</dbReference>
<name>A0ABR0FDJ1_9PEZI</name>
<proteinExistence type="inferred from homology"/>
<dbReference type="PANTHER" id="PTHR10589:SF16">
    <property type="entry name" value="UBIQUITIN CARBOXYL-TERMINAL HYDROLASE ISOZYME L5"/>
    <property type="match status" value="1"/>
</dbReference>
<keyword evidence="3 7" id="KW-0645">Protease</keyword>
<keyword evidence="5 7" id="KW-0378">Hydrolase</keyword>
<dbReference type="Proteomes" id="UP001322138">
    <property type="component" value="Unassembled WGS sequence"/>
</dbReference>
<evidence type="ECO:0000313" key="11">
    <source>
        <dbReference type="EMBL" id="KAK4642026.1"/>
    </source>
</evidence>
<feature type="active site" description="Proton donor" evidence="7">
    <location>
        <position position="308"/>
    </location>
</feature>